<dbReference type="SFLD" id="SFLDG01018">
    <property type="entry name" value="Squalene/Phytoene_Synthase_Lik"/>
    <property type="match status" value="1"/>
</dbReference>
<sequence length="322" mass="35149">MTTDLDRWAAQSIARGSKSFALASRLFDAETKRRVRLLYAWCRHCDDVVDGQEGGRGTVESVDSALERLGTLRARTAAGLADPASETGAFAAIGLVAAETGLPHELPMRHLDGFAMDAHDRRYRSLTDLLDYCEHVAGVVGRMMAVVMGVAADRTDVLVRAADLGLAFQITNICRDVLEDAANGRCYLPEEMLAARGVTPGDIARPEHRGALTEVTRELLVLADDYYESARIGATHLPPKAAWAVLTAEKVYRAIGHKVRAAGPAAWDVRQHTGSWEKIGMLMMARREAKAAALCLDDRADLWTYGDTPPWREPQSPLGELV</sequence>
<comment type="caution">
    <text evidence="1">The sequence shown here is derived from an EMBL/GenBank/DDBJ whole genome shotgun (WGS) entry which is preliminary data.</text>
</comment>
<evidence type="ECO:0000313" key="1">
    <source>
        <dbReference type="EMBL" id="MBV7257896.1"/>
    </source>
</evidence>
<organism evidence="1 2">
    <name type="scientific">Pacificimonas pallii</name>
    <dbReference type="NCBI Taxonomy" id="2827236"/>
    <lineage>
        <taxon>Bacteria</taxon>
        <taxon>Pseudomonadati</taxon>
        <taxon>Pseudomonadota</taxon>
        <taxon>Alphaproteobacteria</taxon>
        <taxon>Sphingomonadales</taxon>
        <taxon>Sphingosinicellaceae</taxon>
        <taxon>Pacificimonas</taxon>
    </lineage>
</organism>
<dbReference type="InterPro" id="IPR044843">
    <property type="entry name" value="Trans_IPPS_bact-type"/>
</dbReference>
<keyword evidence="2" id="KW-1185">Reference proteome</keyword>
<gene>
    <name evidence="1" type="ORF">KCG44_14010</name>
</gene>
<dbReference type="InterPro" id="IPR033904">
    <property type="entry name" value="Trans_IPPS_HH"/>
</dbReference>
<dbReference type="PANTHER" id="PTHR31480">
    <property type="entry name" value="BIFUNCTIONAL LYCOPENE CYCLASE/PHYTOENE SYNTHASE"/>
    <property type="match status" value="1"/>
</dbReference>
<dbReference type="RefSeq" id="WP_218446746.1">
    <property type="nucleotide sequence ID" value="NZ_JAGSPA010000006.1"/>
</dbReference>
<dbReference type="SFLD" id="SFLDS00005">
    <property type="entry name" value="Isoprenoid_Synthase_Type_I"/>
    <property type="match status" value="1"/>
</dbReference>
<dbReference type="InterPro" id="IPR002060">
    <property type="entry name" value="Squ/phyt_synthse"/>
</dbReference>
<dbReference type="Proteomes" id="UP000722336">
    <property type="component" value="Unassembled WGS sequence"/>
</dbReference>
<dbReference type="CDD" id="cd00683">
    <property type="entry name" value="Trans_IPPS_HH"/>
    <property type="match status" value="1"/>
</dbReference>
<accession>A0ABS6SIY2</accession>
<dbReference type="SFLD" id="SFLDG01212">
    <property type="entry name" value="Phytoene_synthase_like"/>
    <property type="match status" value="1"/>
</dbReference>
<dbReference type="Pfam" id="PF00494">
    <property type="entry name" value="SQS_PSY"/>
    <property type="match status" value="1"/>
</dbReference>
<reference evidence="1 2" key="1">
    <citation type="submission" date="2021-04" db="EMBL/GenBank/DDBJ databases">
        <authorList>
            <person name="Pira H."/>
            <person name="Risdian C."/>
            <person name="Wink J."/>
        </authorList>
    </citation>
    <scope>NUCLEOTIDE SEQUENCE [LARGE SCALE GENOMIC DNA]</scope>
    <source>
        <strain evidence="1 2">WHA3</strain>
    </source>
</reference>
<dbReference type="EMBL" id="JAGSPA010000006">
    <property type="protein sequence ID" value="MBV7257896.1"/>
    <property type="molecule type" value="Genomic_DNA"/>
</dbReference>
<dbReference type="InterPro" id="IPR019845">
    <property type="entry name" value="Squalene/phytoene_synthase_CS"/>
</dbReference>
<proteinExistence type="predicted"/>
<name>A0ABS6SIY2_9SPHN</name>
<dbReference type="PROSITE" id="PS01044">
    <property type="entry name" value="SQUALEN_PHYTOEN_SYN_1"/>
    <property type="match status" value="1"/>
</dbReference>
<dbReference type="PROSITE" id="PS01045">
    <property type="entry name" value="SQUALEN_PHYTOEN_SYN_2"/>
    <property type="match status" value="1"/>
</dbReference>
<protein>
    <submittedName>
        <fullName evidence="1">Phytoene/squalene synthase family protein</fullName>
    </submittedName>
</protein>
<evidence type="ECO:0000313" key="2">
    <source>
        <dbReference type="Proteomes" id="UP000722336"/>
    </source>
</evidence>